<dbReference type="Gene3D" id="1.10.1740.10">
    <property type="match status" value="1"/>
</dbReference>
<evidence type="ECO:0000259" key="7">
    <source>
        <dbReference type="Pfam" id="PF08281"/>
    </source>
</evidence>
<gene>
    <name evidence="8" type="ORF">G3I32_21900</name>
</gene>
<dbReference type="SUPFAM" id="SSF88659">
    <property type="entry name" value="Sigma3 and sigma4 domains of RNA polymerase sigma factors"/>
    <property type="match status" value="1"/>
</dbReference>
<evidence type="ECO:0000256" key="5">
    <source>
        <dbReference type="ARBA" id="ARBA00023163"/>
    </source>
</evidence>
<dbReference type="Pfam" id="PF04542">
    <property type="entry name" value="Sigma70_r2"/>
    <property type="match status" value="1"/>
</dbReference>
<evidence type="ECO:0000256" key="4">
    <source>
        <dbReference type="ARBA" id="ARBA00023125"/>
    </source>
</evidence>
<protein>
    <submittedName>
        <fullName evidence="8">SigE family RNA polymerase sigma factor</fullName>
    </submittedName>
</protein>
<evidence type="ECO:0000313" key="9">
    <source>
        <dbReference type="Proteomes" id="UP000470446"/>
    </source>
</evidence>
<dbReference type="RefSeq" id="WP_164246606.1">
    <property type="nucleotide sequence ID" value="NZ_JAAGMA010000592.1"/>
</dbReference>
<evidence type="ECO:0000256" key="2">
    <source>
        <dbReference type="ARBA" id="ARBA00023015"/>
    </source>
</evidence>
<dbReference type="InterPro" id="IPR014284">
    <property type="entry name" value="RNA_pol_sigma-70_dom"/>
</dbReference>
<keyword evidence="3" id="KW-0731">Sigma factor</keyword>
<dbReference type="Proteomes" id="UP000470446">
    <property type="component" value="Unassembled WGS sequence"/>
</dbReference>
<name>A0A7K3PNF3_9ACTN</name>
<dbReference type="InterPro" id="IPR039425">
    <property type="entry name" value="RNA_pol_sigma-70-like"/>
</dbReference>
<feature type="domain" description="RNA polymerase sigma factor 70 region 4 type 2" evidence="7">
    <location>
        <begin position="104"/>
        <end position="155"/>
    </location>
</feature>
<dbReference type="AlphaFoldDB" id="A0A7K3PNF3"/>
<keyword evidence="5" id="KW-0804">Transcription</keyword>
<evidence type="ECO:0000256" key="1">
    <source>
        <dbReference type="ARBA" id="ARBA00010641"/>
    </source>
</evidence>
<dbReference type="GO" id="GO:0003677">
    <property type="term" value="F:DNA binding"/>
    <property type="evidence" value="ECO:0007669"/>
    <property type="project" value="UniProtKB-KW"/>
</dbReference>
<dbReference type="PANTHER" id="PTHR43133:SF50">
    <property type="entry name" value="ECF RNA POLYMERASE SIGMA FACTOR SIGM"/>
    <property type="match status" value="1"/>
</dbReference>
<dbReference type="CDD" id="cd06171">
    <property type="entry name" value="Sigma70_r4"/>
    <property type="match status" value="1"/>
</dbReference>
<reference evidence="8 9" key="1">
    <citation type="submission" date="2020-01" db="EMBL/GenBank/DDBJ databases">
        <title>Insect and environment-associated Actinomycetes.</title>
        <authorList>
            <person name="Currrie C."/>
            <person name="Chevrette M."/>
            <person name="Carlson C."/>
            <person name="Stubbendieck R."/>
            <person name="Wendt-Pienkowski E."/>
        </authorList>
    </citation>
    <scope>NUCLEOTIDE SEQUENCE [LARGE SCALE GENOMIC DNA]</scope>
    <source>
        <strain evidence="8 9">SID14163</strain>
    </source>
</reference>
<dbReference type="GO" id="GO:0006352">
    <property type="term" value="P:DNA-templated transcription initiation"/>
    <property type="evidence" value="ECO:0007669"/>
    <property type="project" value="InterPro"/>
</dbReference>
<evidence type="ECO:0000313" key="8">
    <source>
        <dbReference type="EMBL" id="NEB11463.1"/>
    </source>
</evidence>
<dbReference type="InterPro" id="IPR014325">
    <property type="entry name" value="RNA_pol_sigma-E_actinobac"/>
</dbReference>
<evidence type="ECO:0000256" key="3">
    <source>
        <dbReference type="ARBA" id="ARBA00023082"/>
    </source>
</evidence>
<dbReference type="NCBIfam" id="TIGR02937">
    <property type="entry name" value="sigma70-ECF"/>
    <property type="match status" value="1"/>
</dbReference>
<dbReference type="GO" id="GO:0016987">
    <property type="term" value="F:sigma factor activity"/>
    <property type="evidence" value="ECO:0007669"/>
    <property type="project" value="UniProtKB-KW"/>
</dbReference>
<dbReference type="EMBL" id="JAAGMA010000592">
    <property type="protein sequence ID" value="NEB11463.1"/>
    <property type="molecule type" value="Genomic_DNA"/>
</dbReference>
<dbReference type="InterPro" id="IPR013324">
    <property type="entry name" value="RNA_pol_sigma_r3/r4-like"/>
</dbReference>
<dbReference type="SUPFAM" id="SSF88946">
    <property type="entry name" value="Sigma2 domain of RNA polymerase sigma factors"/>
    <property type="match status" value="1"/>
</dbReference>
<dbReference type="InterPro" id="IPR036388">
    <property type="entry name" value="WH-like_DNA-bd_sf"/>
</dbReference>
<dbReference type="InterPro" id="IPR013325">
    <property type="entry name" value="RNA_pol_sigma_r2"/>
</dbReference>
<evidence type="ECO:0000259" key="6">
    <source>
        <dbReference type="Pfam" id="PF04542"/>
    </source>
</evidence>
<comment type="similarity">
    <text evidence="1">Belongs to the sigma-70 factor family. ECF subfamily.</text>
</comment>
<proteinExistence type="inferred from homology"/>
<accession>A0A7K3PNF3</accession>
<dbReference type="Pfam" id="PF08281">
    <property type="entry name" value="Sigma70_r4_2"/>
    <property type="match status" value="1"/>
</dbReference>
<comment type="caution">
    <text evidence="8">The sequence shown here is derived from an EMBL/GenBank/DDBJ whole genome shotgun (WGS) entry which is preliminary data.</text>
</comment>
<dbReference type="Gene3D" id="1.10.10.10">
    <property type="entry name" value="Winged helix-like DNA-binding domain superfamily/Winged helix DNA-binding domain"/>
    <property type="match status" value="1"/>
</dbReference>
<dbReference type="InterPro" id="IPR007627">
    <property type="entry name" value="RNA_pol_sigma70_r2"/>
</dbReference>
<keyword evidence="4" id="KW-0238">DNA-binding</keyword>
<organism evidence="8 9">
    <name type="scientific">Streptomyces coelicoflavus</name>
    <dbReference type="NCBI Taxonomy" id="285562"/>
    <lineage>
        <taxon>Bacteria</taxon>
        <taxon>Bacillati</taxon>
        <taxon>Actinomycetota</taxon>
        <taxon>Actinomycetes</taxon>
        <taxon>Kitasatosporales</taxon>
        <taxon>Streptomycetaceae</taxon>
        <taxon>Streptomyces</taxon>
    </lineage>
</organism>
<feature type="domain" description="RNA polymerase sigma-70 region 2" evidence="6">
    <location>
        <begin position="15"/>
        <end position="79"/>
    </location>
</feature>
<dbReference type="PANTHER" id="PTHR43133">
    <property type="entry name" value="RNA POLYMERASE ECF-TYPE SIGMA FACTO"/>
    <property type="match status" value="1"/>
</dbReference>
<dbReference type="InterPro" id="IPR013249">
    <property type="entry name" value="RNA_pol_sigma70_r4_t2"/>
</dbReference>
<sequence>MSTASALDEFQGFARALTPRLFRSALLMCGDWHLAEDLVQTALGKIYSSWSRVRRADSPEAYAHTVLMRTYLSHRRLRRSSERPVAALPEPSAASGPDSALRLTLLAALAELPLRDRAVVVLRYWEDRSVEETASVLGMSKGSVRNRSSRALARLRRTIGDGQDSITVH</sequence>
<dbReference type="NCBIfam" id="TIGR02983">
    <property type="entry name" value="SigE-fam_strep"/>
    <property type="match status" value="1"/>
</dbReference>
<keyword evidence="2" id="KW-0805">Transcription regulation</keyword>